<evidence type="ECO:0000313" key="2">
    <source>
        <dbReference type="EMBL" id="MDR8019547.1"/>
    </source>
</evidence>
<evidence type="ECO:0000256" key="1">
    <source>
        <dbReference type="SAM" id="MobiDB-lite"/>
    </source>
</evidence>
<accession>A0ABU2DSR9</accession>
<protein>
    <submittedName>
        <fullName evidence="2">Uncharacterized protein</fullName>
    </submittedName>
</protein>
<comment type="caution">
    <text evidence="2">The sequence shown here is derived from an EMBL/GenBank/DDBJ whole genome shotgun (WGS) entry which is preliminary data.</text>
</comment>
<organism evidence="2 3">
    <name type="scientific">Nesterenkonia aerolata</name>
    <dbReference type="NCBI Taxonomy" id="3074079"/>
    <lineage>
        <taxon>Bacteria</taxon>
        <taxon>Bacillati</taxon>
        <taxon>Actinomycetota</taxon>
        <taxon>Actinomycetes</taxon>
        <taxon>Micrococcales</taxon>
        <taxon>Micrococcaceae</taxon>
        <taxon>Nesterenkonia</taxon>
    </lineage>
</organism>
<reference evidence="2 3" key="1">
    <citation type="submission" date="2023-09" db="EMBL/GenBank/DDBJ databases">
        <title>Description of three actinobacteria isolated from air of manufacturing shop in a pharmaceutical factory.</title>
        <authorList>
            <person name="Zhang D.-F."/>
        </authorList>
    </citation>
    <scope>NUCLEOTIDE SEQUENCE [LARGE SCALE GENOMIC DNA]</scope>
    <source>
        <strain evidence="2 3">LY-0111</strain>
    </source>
</reference>
<dbReference type="Proteomes" id="UP001251870">
    <property type="component" value="Unassembled WGS sequence"/>
</dbReference>
<keyword evidence="3" id="KW-1185">Reference proteome</keyword>
<gene>
    <name evidence="2" type="ORF">RIL96_08220</name>
</gene>
<dbReference type="RefSeq" id="WP_310548534.1">
    <property type="nucleotide sequence ID" value="NZ_JAVKGR010000008.1"/>
</dbReference>
<sequence length="86" mass="9476">MSTTQHLTPEQAAKRFEESIDVNPAQSRTPAATAKIRAAVHLGDRAQQEVDQAVIDARHRGITWLEIGIALGVSPQAAQKKYHHRV</sequence>
<name>A0ABU2DSR9_9MICC</name>
<proteinExistence type="predicted"/>
<evidence type="ECO:0000313" key="3">
    <source>
        <dbReference type="Proteomes" id="UP001251870"/>
    </source>
</evidence>
<dbReference type="EMBL" id="JAVKGR010000008">
    <property type="protein sequence ID" value="MDR8019547.1"/>
    <property type="molecule type" value="Genomic_DNA"/>
</dbReference>
<feature type="region of interest" description="Disordered" evidence="1">
    <location>
        <begin position="1"/>
        <end position="32"/>
    </location>
</feature>